<organism evidence="2 3">
    <name type="scientific">Amycolatopsis minnesotensis</name>
    <dbReference type="NCBI Taxonomy" id="337894"/>
    <lineage>
        <taxon>Bacteria</taxon>
        <taxon>Bacillati</taxon>
        <taxon>Actinomycetota</taxon>
        <taxon>Actinomycetes</taxon>
        <taxon>Pseudonocardiales</taxon>
        <taxon>Pseudonocardiaceae</taxon>
        <taxon>Amycolatopsis</taxon>
    </lineage>
</organism>
<keyword evidence="3" id="KW-1185">Reference proteome</keyword>
<gene>
    <name evidence="2" type="ORF">GCM10009754_40870</name>
</gene>
<dbReference type="SUPFAM" id="SSF50494">
    <property type="entry name" value="Trypsin-like serine proteases"/>
    <property type="match status" value="1"/>
</dbReference>
<dbReference type="Proteomes" id="UP001501116">
    <property type="component" value="Unassembled WGS sequence"/>
</dbReference>
<evidence type="ECO:0000313" key="2">
    <source>
        <dbReference type="EMBL" id="GAA1964742.1"/>
    </source>
</evidence>
<evidence type="ECO:0000313" key="3">
    <source>
        <dbReference type="Proteomes" id="UP001501116"/>
    </source>
</evidence>
<feature type="signal peptide" evidence="1">
    <location>
        <begin position="1"/>
        <end position="32"/>
    </location>
</feature>
<comment type="caution">
    <text evidence="2">The sequence shown here is derived from an EMBL/GenBank/DDBJ whole genome shotgun (WGS) entry which is preliminary data.</text>
</comment>
<dbReference type="InterPro" id="IPR009003">
    <property type="entry name" value="Peptidase_S1_PA"/>
</dbReference>
<name>A0ABN2R7X5_9PSEU</name>
<sequence length="298" mass="31508">MGPKFTPPAWLLKVAGIAVIATTVIAPAAAHATPHEASSGTSAEPGKRVFNSMQILFIPDRPDIFCTIGAVGTDKQARKIAISAGHCIQDKRYADRDLPENVQPVYDRNDVGFGPIGYVRYFKDPEGSTVGHATKDYMIIELVPAVTPSSQGPWLKEAGQLEVPDGQPSPNALNPPLNNERLLGAAANNNNELVVSGQLGVWYGRITANTSGIYQSWAKHEGGDSGGPAIWHVPGSDYPSEGNGFKATGPWTGITKARALGVPPYVYTSSANILADLRARDAAHPGVYGAGFQVTANP</sequence>
<proteinExistence type="predicted"/>
<dbReference type="EMBL" id="BAAANN010000015">
    <property type="protein sequence ID" value="GAA1964742.1"/>
    <property type="molecule type" value="Genomic_DNA"/>
</dbReference>
<dbReference type="RefSeq" id="WP_344420861.1">
    <property type="nucleotide sequence ID" value="NZ_BAAANN010000015.1"/>
</dbReference>
<reference evidence="2 3" key="1">
    <citation type="journal article" date="2019" name="Int. J. Syst. Evol. Microbiol.">
        <title>The Global Catalogue of Microorganisms (GCM) 10K type strain sequencing project: providing services to taxonomists for standard genome sequencing and annotation.</title>
        <authorList>
            <consortium name="The Broad Institute Genomics Platform"/>
            <consortium name="The Broad Institute Genome Sequencing Center for Infectious Disease"/>
            <person name="Wu L."/>
            <person name="Ma J."/>
        </authorList>
    </citation>
    <scope>NUCLEOTIDE SEQUENCE [LARGE SCALE GENOMIC DNA]</scope>
    <source>
        <strain evidence="2 3">JCM 14545</strain>
    </source>
</reference>
<feature type="chain" id="PRO_5046845717" description="Trypsin" evidence="1">
    <location>
        <begin position="33"/>
        <end position="298"/>
    </location>
</feature>
<accession>A0ABN2R7X5</accession>
<protein>
    <recommendedName>
        <fullName evidence="4">Trypsin</fullName>
    </recommendedName>
</protein>
<keyword evidence="1" id="KW-0732">Signal</keyword>
<evidence type="ECO:0000256" key="1">
    <source>
        <dbReference type="SAM" id="SignalP"/>
    </source>
</evidence>
<evidence type="ECO:0008006" key="4">
    <source>
        <dbReference type="Google" id="ProtNLM"/>
    </source>
</evidence>